<comment type="caution">
    <text evidence="3">The sequence shown here is derived from an EMBL/GenBank/DDBJ whole genome shotgun (WGS) entry which is preliminary data.</text>
</comment>
<protein>
    <submittedName>
        <fullName evidence="3">Uncharacterized protein</fullName>
    </submittedName>
</protein>
<feature type="non-terminal residue" evidence="3">
    <location>
        <position position="60"/>
    </location>
</feature>
<evidence type="ECO:0000313" key="4">
    <source>
        <dbReference type="Proteomes" id="UP001597083"/>
    </source>
</evidence>
<sequence length="60" mass="6586">MTSKNTAQGRYDGFDVMPIAGEWRPGRSGRTRADLDPWSGETLTEIPLAGADDLDEAYRA</sequence>
<proteinExistence type="predicted"/>
<dbReference type="SUPFAM" id="SSF53720">
    <property type="entry name" value="ALDH-like"/>
    <property type="match status" value="1"/>
</dbReference>
<accession>A0ABW3C8K8</accession>
<evidence type="ECO:0000256" key="1">
    <source>
        <dbReference type="ARBA" id="ARBA00023002"/>
    </source>
</evidence>
<dbReference type="InterPro" id="IPR016161">
    <property type="entry name" value="Ald_DH/histidinol_DH"/>
</dbReference>
<feature type="region of interest" description="Disordered" evidence="2">
    <location>
        <begin position="17"/>
        <end position="38"/>
    </location>
</feature>
<gene>
    <name evidence="3" type="ORF">ACFQ07_01300</name>
</gene>
<evidence type="ECO:0000313" key="3">
    <source>
        <dbReference type="EMBL" id="MFD0850856.1"/>
    </source>
</evidence>
<keyword evidence="1" id="KW-0560">Oxidoreductase</keyword>
<dbReference type="InterPro" id="IPR016162">
    <property type="entry name" value="Ald_DH_N"/>
</dbReference>
<keyword evidence="4" id="KW-1185">Reference proteome</keyword>
<dbReference type="Proteomes" id="UP001597083">
    <property type="component" value="Unassembled WGS sequence"/>
</dbReference>
<name>A0ABW3C8K8_9ACTN</name>
<evidence type="ECO:0000256" key="2">
    <source>
        <dbReference type="SAM" id="MobiDB-lite"/>
    </source>
</evidence>
<dbReference type="EMBL" id="JBHTIR010000160">
    <property type="protein sequence ID" value="MFD0850856.1"/>
    <property type="molecule type" value="Genomic_DNA"/>
</dbReference>
<reference evidence="4" key="1">
    <citation type="journal article" date="2019" name="Int. J. Syst. Evol. Microbiol.">
        <title>The Global Catalogue of Microorganisms (GCM) 10K type strain sequencing project: providing services to taxonomists for standard genome sequencing and annotation.</title>
        <authorList>
            <consortium name="The Broad Institute Genomics Platform"/>
            <consortium name="The Broad Institute Genome Sequencing Center for Infectious Disease"/>
            <person name="Wu L."/>
            <person name="Ma J."/>
        </authorList>
    </citation>
    <scope>NUCLEOTIDE SEQUENCE [LARGE SCALE GENOMIC DNA]</scope>
    <source>
        <strain evidence="4">JCM 31696</strain>
    </source>
</reference>
<dbReference type="Gene3D" id="3.40.605.10">
    <property type="entry name" value="Aldehyde Dehydrogenase, Chain A, domain 1"/>
    <property type="match status" value="1"/>
</dbReference>
<organism evidence="3 4">
    <name type="scientific">Actinomadura adrarensis</name>
    <dbReference type="NCBI Taxonomy" id="1819600"/>
    <lineage>
        <taxon>Bacteria</taxon>
        <taxon>Bacillati</taxon>
        <taxon>Actinomycetota</taxon>
        <taxon>Actinomycetes</taxon>
        <taxon>Streptosporangiales</taxon>
        <taxon>Thermomonosporaceae</taxon>
        <taxon>Actinomadura</taxon>
    </lineage>
</organism>